<evidence type="ECO:0000256" key="2">
    <source>
        <dbReference type="ARBA" id="ARBA00022723"/>
    </source>
</evidence>
<dbReference type="Gene3D" id="3.40.140.10">
    <property type="entry name" value="Cytidine Deaminase, domain 2"/>
    <property type="match status" value="1"/>
</dbReference>
<comment type="caution">
    <text evidence="8">The sequence shown here is derived from an EMBL/GenBank/DDBJ whole genome shotgun (WGS) entry which is preliminary data.</text>
</comment>
<dbReference type="InterPro" id="IPR000594">
    <property type="entry name" value="ThiF_NAD_FAD-bd"/>
</dbReference>
<dbReference type="Pfam" id="PF14457">
    <property type="entry name" value="Prok-E2_A"/>
    <property type="match status" value="1"/>
</dbReference>
<evidence type="ECO:0000256" key="1">
    <source>
        <dbReference type="ARBA" id="ARBA00022670"/>
    </source>
</evidence>
<organism evidence="8 9">
    <name type="scientific">Filomicrobium insigne</name>
    <dbReference type="NCBI Taxonomy" id="418854"/>
    <lineage>
        <taxon>Bacteria</taxon>
        <taxon>Pseudomonadati</taxon>
        <taxon>Pseudomonadota</taxon>
        <taxon>Alphaproteobacteria</taxon>
        <taxon>Hyphomicrobiales</taxon>
        <taxon>Hyphomicrobiaceae</taxon>
        <taxon>Filomicrobium</taxon>
    </lineage>
</organism>
<reference evidence="8 9" key="1">
    <citation type="submission" date="2016-10" db="EMBL/GenBank/DDBJ databases">
        <authorList>
            <person name="Varghese N."/>
            <person name="Submissions S."/>
        </authorList>
    </citation>
    <scope>NUCLEOTIDE SEQUENCE [LARGE SCALE GENOMIC DNA]</scope>
    <source>
        <strain evidence="8 9">CGMCC 1.6497</strain>
    </source>
</reference>
<feature type="domain" description="THIF-type NAD/FAD binding fold" evidence="6">
    <location>
        <begin position="365"/>
        <end position="476"/>
    </location>
</feature>
<sequence length="759" mass="82031">MDVHSWWTSFGDTTGDLTGFPSYARALADLLADGLPGASLIEARATADESLFGLRIDVEVERPQLLEHDIRGIEPIAVIFSKDGDQPCIAALRPDFPDTPHQNEKPEGLPCMLCVDDRPWAEAKLTWTPADLVRRIQTWLAKAARGELHDTGRPLEPIFFRAPRTIVLSRSALSIATLPPELVGFVHEDQRVILARPIAELAGIPDMGRLMVLVYRVEPQPMMRMRHAPRTLSSLAAEMQQCGTDLIADLQARTIEWAGLEKDDLRRLSSSLAIVVLFPISRDGGEPFDDVRAFVTQQTAGEIGVALGQLLPNTSGKGAKTGYLRALPPAQPHIEGLGLEPTDVQIAFDRELAASAAGCAPDRRRAVLVGAGALGSQLALDLAREGAFEWSVVDSDRLMPHNLARHGLSAGYVGMPKAVALARQIEELLGEPTNAIVTDITAPYEDVRPRLEEALLSADIIIDASASVAAARHISDLPSTARRVSAFFNPAGTALVLLTESADRSVSLRDLEAQYHRLVQTEPDLEEHLRVEQSGLRYSGSCRALSNRIPATRAAMLSAIAAIGIRESTAQDNGSIRIWRLSSDGEIRLSRHEPRPVRQKQVGSWMLSYDDGLLDQLTAMRQAGLPNETGGVLLGIADMSRKSIHVVNALPPPADSVGSATGFERGVAGLTDTVNAAITASLHQLRYVGEWHSHPPRSTAMPSSTDLRQLAWLRHELEAEGLPALMAIAADDGRFSFVVAVAANDIAEVPQLKVSGEGA</sequence>
<keyword evidence="4" id="KW-0862">Zinc</keyword>
<dbReference type="InterPro" id="IPR035985">
    <property type="entry name" value="Ubiquitin-activating_enz"/>
</dbReference>
<evidence type="ECO:0000256" key="5">
    <source>
        <dbReference type="ARBA" id="ARBA00023049"/>
    </source>
</evidence>
<evidence type="ECO:0000256" key="3">
    <source>
        <dbReference type="ARBA" id="ARBA00022801"/>
    </source>
</evidence>
<keyword evidence="2" id="KW-0479">Metal-binding</keyword>
<dbReference type="Pfam" id="PF14464">
    <property type="entry name" value="Prok-JAB"/>
    <property type="match status" value="1"/>
</dbReference>
<keyword evidence="9" id="KW-1185">Reference proteome</keyword>
<evidence type="ECO:0000313" key="9">
    <source>
        <dbReference type="Proteomes" id="UP000198795"/>
    </source>
</evidence>
<gene>
    <name evidence="8" type="ORF">SAMN04488061_1861</name>
</gene>
<name>A0A1H0N297_9HYPH</name>
<evidence type="ECO:0000259" key="7">
    <source>
        <dbReference type="Pfam" id="PF14464"/>
    </source>
</evidence>
<dbReference type="SUPFAM" id="SSF102712">
    <property type="entry name" value="JAB1/MPN domain"/>
    <property type="match status" value="1"/>
</dbReference>
<dbReference type="RefSeq" id="WP_090228163.1">
    <property type="nucleotide sequence ID" value="NZ_FNJC01000002.1"/>
</dbReference>
<protein>
    <submittedName>
        <fullName evidence="8">JAB domain-containing protein</fullName>
    </submittedName>
</protein>
<feature type="domain" description="JAB" evidence="7">
    <location>
        <begin position="613"/>
        <end position="712"/>
    </location>
</feature>
<dbReference type="EMBL" id="FNJC01000002">
    <property type="protein sequence ID" value="SDO86751.1"/>
    <property type="molecule type" value="Genomic_DNA"/>
</dbReference>
<dbReference type="Proteomes" id="UP000198795">
    <property type="component" value="Unassembled WGS sequence"/>
</dbReference>
<accession>A0A1H0N297</accession>
<evidence type="ECO:0000256" key="4">
    <source>
        <dbReference type="ARBA" id="ARBA00022833"/>
    </source>
</evidence>
<keyword evidence="3" id="KW-0378">Hydrolase</keyword>
<keyword evidence="5" id="KW-0482">Metalloprotease</keyword>
<keyword evidence="1" id="KW-0645">Protease</keyword>
<dbReference type="Pfam" id="PF00899">
    <property type="entry name" value="ThiF"/>
    <property type="match status" value="1"/>
</dbReference>
<dbReference type="InterPro" id="IPR028090">
    <property type="entry name" value="JAB_dom_prok"/>
</dbReference>
<evidence type="ECO:0000259" key="6">
    <source>
        <dbReference type="Pfam" id="PF00899"/>
    </source>
</evidence>
<evidence type="ECO:0000313" key="8">
    <source>
        <dbReference type="EMBL" id="SDO86751.1"/>
    </source>
</evidence>
<dbReference type="SUPFAM" id="SSF69572">
    <property type="entry name" value="Activating enzymes of the ubiquitin-like proteins"/>
    <property type="match status" value="1"/>
</dbReference>
<dbReference type="InterPro" id="IPR032865">
    <property type="entry name" value="Prok-E2_A"/>
</dbReference>
<dbReference type="Gene3D" id="3.40.50.720">
    <property type="entry name" value="NAD(P)-binding Rossmann-like Domain"/>
    <property type="match status" value="1"/>
</dbReference>
<proteinExistence type="predicted"/>